<reference evidence="2 3" key="1">
    <citation type="submission" date="2022-08" db="EMBL/GenBank/DDBJ databases">
        <title>Genome Sequence of the sulphate-reducing bacterium, Pseudodesulfovibrio sp. SYK.</title>
        <authorList>
            <person name="Kondo R."/>
            <person name="Kataoka T."/>
        </authorList>
    </citation>
    <scope>NUCLEOTIDE SEQUENCE [LARGE SCALE GENOMIC DNA]</scope>
    <source>
        <strain evidence="2 3">SYK</strain>
    </source>
</reference>
<proteinExistence type="predicted"/>
<keyword evidence="3" id="KW-1185">Reference proteome</keyword>
<evidence type="ECO:0008006" key="4">
    <source>
        <dbReference type="Google" id="ProtNLM"/>
    </source>
</evidence>
<name>A0ABM8AXV7_9BACT</name>
<organism evidence="2 3">
    <name type="scientific">Pseudodesulfovibrio nedwellii</name>
    <dbReference type="NCBI Taxonomy" id="2973072"/>
    <lineage>
        <taxon>Bacteria</taxon>
        <taxon>Pseudomonadati</taxon>
        <taxon>Thermodesulfobacteriota</taxon>
        <taxon>Desulfovibrionia</taxon>
        <taxon>Desulfovibrionales</taxon>
        <taxon>Desulfovibrionaceae</taxon>
    </lineage>
</organism>
<evidence type="ECO:0000313" key="1">
    <source>
        <dbReference type="EMBL" id="BDQ35900.1"/>
    </source>
</evidence>
<evidence type="ECO:0000313" key="3">
    <source>
        <dbReference type="Proteomes" id="UP001317742"/>
    </source>
</evidence>
<dbReference type="EMBL" id="AP026709">
    <property type="protein sequence ID" value="BDQ36338.1"/>
    <property type="molecule type" value="Genomic_DNA"/>
</dbReference>
<sequence length="87" mass="9566">MEKTCGLCEQFEGLPGTTGLGKCDALEDEIELKHSVKVTVFVHETTKCAKCEHFDGNDEYRDMLNAELAHDETMGRTATGHPHKSAA</sequence>
<evidence type="ECO:0000313" key="2">
    <source>
        <dbReference type="EMBL" id="BDQ36338.1"/>
    </source>
</evidence>
<dbReference type="Proteomes" id="UP001317742">
    <property type="component" value="Chromosome"/>
</dbReference>
<dbReference type="RefSeq" id="WP_281761830.1">
    <property type="nucleotide sequence ID" value="NZ_AP026709.1"/>
</dbReference>
<dbReference type="EMBL" id="AP026709">
    <property type="protein sequence ID" value="BDQ35900.1"/>
    <property type="molecule type" value="Genomic_DNA"/>
</dbReference>
<gene>
    <name evidence="1" type="ORF">SYK_02600</name>
    <name evidence="2" type="ORF">SYK_06980</name>
</gene>
<accession>A0ABM8AXV7</accession>
<protein>
    <recommendedName>
        <fullName evidence="4">YgiT-type zinc finger protein</fullName>
    </recommendedName>
</protein>